<reference evidence="1" key="1">
    <citation type="journal article" date="2020" name="Phytopathology">
        <title>Genome Sequence Resources of Colletotrichum truncatum, C. plurivorum, C. musicola, and C. sojae: Four Species Pathogenic to Soybean (Glycine max).</title>
        <authorList>
            <person name="Rogerio F."/>
            <person name="Boufleur T.R."/>
            <person name="Ciampi-Guillardi M."/>
            <person name="Sukno S.A."/>
            <person name="Thon M.R."/>
            <person name="Massola Junior N.S."/>
            <person name="Baroncelli R."/>
        </authorList>
    </citation>
    <scope>NUCLEOTIDE SEQUENCE</scope>
    <source>
        <strain evidence="1">LFN00145</strain>
    </source>
</reference>
<protein>
    <submittedName>
        <fullName evidence="1">Uncharacterized protein</fullName>
    </submittedName>
</protein>
<organism evidence="1 2">
    <name type="scientific">Colletotrichum plurivorum</name>
    <dbReference type="NCBI Taxonomy" id="2175906"/>
    <lineage>
        <taxon>Eukaryota</taxon>
        <taxon>Fungi</taxon>
        <taxon>Dikarya</taxon>
        <taxon>Ascomycota</taxon>
        <taxon>Pezizomycotina</taxon>
        <taxon>Sordariomycetes</taxon>
        <taxon>Hypocreomycetidae</taxon>
        <taxon>Glomerellales</taxon>
        <taxon>Glomerellaceae</taxon>
        <taxon>Colletotrichum</taxon>
        <taxon>Colletotrichum orchidearum species complex</taxon>
    </lineage>
</organism>
<evidence type="ECO:0000313" key="1">
    <source>
        <dbReference type="EMBL" id="KAF6829172.1"/>
    </source>
</evidence>
<proteinExistence type="predicted"/>
<dbReference type="EMBL" id="WIGO01000111">
    <property type="protein sequence ID" value="KAF6829172.1"/>
    <property type="molecule type" value="Genomic_DNA"/>
</dbReference>
<comment type="caution">
    <text evidence="1">The sequence shown here is derived from an EMBL/GenBank/DDBJ whole genome shotgun (WGS) entry which is preliminary data.</text>
</comment>
<sequence>MSVEIDFNFDPRTRFKHQSRGVEACNVETWRPLDNGQVVTVHAERLEDLPDPEILDLQAKLITAWALTAGADPPKYPFAEYDDDLEQLQSVLDGKPFFDAGSISKRSRNDYRSELK</sequence>
<evidence type="ECO:0000313" key="2">
    <source>
        <dbReference type="Proteomes" id="UP000654918"/>
    </source>
</evidence>
<name>A0A8H6ND53_9PEZI</name>
<accession>A0A8H6ND53</accession>
<gene>
    <name evidence="1" type="ORF">CPLU01_08062</name>
</gene>
<dbReference type="AlphaFoldDB" id="A0A8H6ND53"/>
<keyword evidence="2" id="KW-1185">Reference proteome</keyword>
<dbReference type="Proteomes" id="UP000654918">
    <property type="component" value="Unassembled WGS sequence"/>
</dbReference>